<evidence type="ECO:0000313" key="7">
    <source>
        <dbReference type="Proteomes" id="UP000006671"/>
    </source>
</evidence>
<protein>
    <submittedName>
        <fullName evidence="6">Aspartyl beta hydroxylase</fullName>
    </submittedName>
</protein>
<organism evidence="7">
    <name type="scientific">Naegleria gruberi</name>
    <name type="common">Amoeba</name>
    <dbReference type="NCBI Taxonomy" id="5762"/>
    <lineage>
        <taxon>Eukaryota</taxon>
        <taxon>Discoba</taxon>
        <taxon>Heterolobosea</taxon>
        <taxon>Tetramitia</taxon>
        <taxon>Eutetramitia</taxon>
        <taxon>Vahlkampfiidae</taxon>
        <taxon>Naegleria</taxon>
    </lineage>
</organism>
<feature type="domain" description="Aspartyl/asparaginy/proline hydroxylase" evidence="5">
    <location>
        <begin position="120"/>
        <end position="266"/>
    </location>
</feature>
<dbReference type="GeneID" id="8848545"/>
<evidence type="ECO:0000256" key="4">
    <source>
        <dbReference type="SAM" id="MobiDB-lite"/>
    </source>
</evidence>
<evidence type="ECO:0000256" key="2">
    <source>
        <dbReference type="ARBA" id="ARBA00022964"/>
    </source>
</evidence>
<sequence length="339" mass="39655">MLSSSSSTAPPSKDNTDQCTPSSEEINACKEMMIKQLTEEYSLPDIVEELKRTKLRLVYCLYEFLINSNRLHQSMRYPNLFVYPHIGNDEPYYDVNYHNYELKYDYSIYSDIQLRLESYFEDIKSEFINNYLNIDDLNIDNIKSSVTGQWNAIYLVNQGKIDEQICKLFPNTTNIIEDILGFNDRICRLNIGYVYFSIIHKGTHIKPHCGVSNIKLRIQLPLIVNDHVTMKVKNVERQYNEGEIIILDDSFVHEVIYKDANDNLILDQDEQLFSSTNNENIELDEPKELSSEEIKQKRREELSDIRVVLLIDINHPDLTKEELDLIQVFFAQLDGSNQN</sequence>
<accession>D2VAJ6</accession>
<name>D2VAJ6_NAEGR</name>
<dbReference type="InterPro" id="IPR027443">
    <property type="entry name" value="IPNS-like_sf"/>
</dbReference>
<proteinExistence type="inferred from homology"/>
<dbReference type="InterPro" id="IPR051821">
    <property type="entry name" value="Asp/Asn_beta-hydroxylase"/>
</dbReference>
<evidence type="ECO:0000256" key="3">
    <source>
        <dbReference type="ARBA" id="ARBA00023002"/>
    </source>
</evidence>
<keyword evidence="2" id="KW-0223">Dioxygenase</keyword>
<evidence type="ECO:0000256" key="1">
    <source>
        <dbReference type="ARBA" id="ARBA00007730"/>
    </source>
</evidence>
<dbReference type="Gene3D" id="2.60.120.330">
    <property type="entry name" value="B-lactam Antibiotic, Isopenicillin N Synthase, Chain"/>
    <property type="match status" value="1"/>
</dbReference>
<dbReference type="STRING" id="5762.D2VAJ6"/>
<dbReference type="EMBL" id="GG738860">
    <property type="protein sequence ID" value="EFC46087.1"/>
    <property type="molecule type" value="Genomic_DNA"/>
</dbReference>
<dbReference type="InParanoid" id="D2VAJ6"/>
<dbReference type="eggNOG" id="KOG3696">
    <property type="taxonomic scope" value="Eukaryota"/>
</dbReference>
<dbReference type="SUPFAM" id="SSF51197">
    <property type="entry name" value="Clavaminate synthase-like"/>
    <property type="match status" value="1"/>
</dbReference>
<dbReference type="KEGG" id="ngr:NAEGRDRAFT_65880"/>
<keyword evidence="7" id="KW-1185">Reference proteome</keyword>
<dbReference type="OrthoDB" id="438431at2759"/>
<feature type="region of interest" description="Disordered" evidence="4">
    <location>
        <begin position="1"/>
        <end position="22"/>
    </location>
</feature>
<dbReference type="InterPro" id="IPR007803">
    <property type="entry name" value="Asp/Arg/Pro-Hydrxlase"/>
</dbReference>
<dbReference type="Pfam" id="PF05118">
    <property type="entry name" value="Asp_Arg_Hydrox"/>
    <property type="match status" value="1"/>
</dbReference>
<dbReference type="GO" id="GO:0016020">
    <property type="term" value="C:membrane"/>
    <property type="evidence" value="ECO:0007669"/>
    <property type="project" value="TreeGrafter"/>
</dbReference>
<dbReference type="VEuPathDB" id="AmoebaDB:NAEGRDRAFT_65880"/>
<evidence type="ECO:0000313" key="6">
    <source>
        <dbReference type="EMBL" id="EFC46087.1"/>
    </source>
</evidence>
<dbReference type="Proteomes" id="UP000006671">
    <property type="component" value="Unassembled WGS sequence"/>
</dbReference>
<dbReference type="RefSeq" id="XP_002678831.1">
    <property type="nucleotide sequence ID" value="XM_002678785.1"/>
</dbReference>
<dbReference type="PANTHER" id="PTHR46332">
    <property type="entry name" value="ASPARTATE BETA-HYDROXYLASE DOMAIN-CONTAINING PROTEIN 2"/>
    <property type="match status" value="1"/>
</dbReference>
<reference evidence="6 7" key="1">
    <citation type="journal article" date="2010" name="Cell">
        <title>The genome of Naegleria gruberi illuminates early eukaryotic versatility.</title>
        <authorList>
            <person name="Fritz-Laylin L.K."/>
            <person name="Prochnik S.E."/>
            <person name="Ginger M.L."/>
            <person name="Dacks J.B."/>
            <person name="Carpenter M.L."/>
            <person name="Field M.C."/>
            <person name="Kuo A."/>
            <person name="Paredez A."/>
            <person name="Chapman J."/>
            <person name="Pham J."/>
            <person name="Shu S."/>
            <person name="Neupane R."/>
            <person name="Cipriano M."/>
            <person name="Mancuso J."/>
            <person name="Tu H."/>
            <person name="Salamov A."/>
            <person name="Lindquist E."/>
            <person name="Shapiro H."/>
            <person name="Lucas S."/>
            <person name="Grigoriev I.V."/>
            <person name="Cande W.Z."/>
            <person name="Fulton C."/>
            <person name="Rokhsar D.S."/>
            <person name="Dawson S.C."/>
        </authorList>
    </citation>
    <scope>NUCLEOTIDE SEQUENCE [LARGE SCALE GENOMIC DNA]</scope>
    <source>
        <strain evidence="6 7">NEG-M</strain>
    </source>
</reference>
<dbReference type="AlphaFoldDB" id="D2VAJ6"/>
<dbReference type="PANTHER" id="PTHR46332:SF5">
    <property type="entry name" value="ASPARTATE BETA-HYDROXYLASE DOMAIN CONTAINING 2"/>
    <property type="match status" value="1"/>
</dbReference>
<comment type="similarity">
    <text evidence="1">Belongs to the aspartyl/asparaginyl beta-hydroxylase family.</text>
</comment>
<gene>
    <name evidence="6" type="ORF">NAEGRDRAFT_65880</name>
</gene>
<keyword evidence="3" id="KW-0560">Oxidoreductase</keyword>
<evidence type="ECO:0000259" key="5">
    <source>
        <dbReference type="Pfam" id="PF05118"/>
    </source>
</evidence>
<dbReference type="GO" id="GO:0051213">
    <property type="term" value="F:dioxygenase activity"/>
    <property type="evidence" value="ECO:0007669"/>
    <property type="project" value="UniProtKB-KW"/>
</dbReference>